<dbReference type="AlphaFoldDB" id="A0A518IQ17"/>
<sequence length="75" mass="8713">MNLIVAETIRILPFFLADYPDVHSHLIDRQLCVRMIGSYVDVQSKFRREYLLEWGVLKAMLADDTSDEPTKMAEP</sequence>
<reference evidence="1 2" key="1">
    <citation type="submission" date="2019-02" db="EMBL/GenBank/DDBJ databases">
        <title>Deep-cultivation of Planctomycetes and their phenomic and genomic characterization uncovers novel biology.</title>
        <authorList>
            <person name="Wiegand S."/>
            <person name="Jogler M."/>
            <person name="Boedeker C."/>
            <person name="Pinto D."/>
            <person name="Vollmers J."/>
            <person name="Rivas-Marin E."/>
            <person name="Kohn T."/>
            <person name="Peeters S.H."/>
            <person name="Heuer A."/>
            <person name="Rast P."/>
            <person name="Oberbeckmann S."/>
            <person name="Bunk B."/>
            <person name="Jeske O."/>
            <person name="Meyerdierks A."/>
            <person name="Storesund J.E."/>
            <person name="Kallscheuer N."/>
            <person name="Luecker S."/>
            <person name="Lage O.M."/>
            <person name="Pohl T."/>
            <person name="Merkel B.J."/>
            <person name="Hornburger P."/>
            <person name="Mueller R.-W."/>
            <person name="Bruemmer F."/>
            <person name="Labrenz M."/>
            <person name="Spormann A.M."/>
            <person name="Op den Camp H."/>
            <person name="Overmann J."/>
            <person name="Amann R."/>
            <person name="Jetten M.S.M."/>
            <person name="Mascher T."/>
            <person name="Medema M.H."/>
            <person name="Devos D.P."/>
            <person name="Kaster A.-K."/>
            <person name="Ovreas L."/>
            <person name="Rohde M."/>
            <person name="Galperin M.Y."/>
            <person name="Jogler C."/>
        </authorList>
    </citation>
    <scope>NUCLEOTIDE SEQUENCE [LARGE SCALE GENOMIC DNA]</scope>
    <source>
        <strain evidence="1 2">Mal33</strain>
    </source>
</reference>
<evidence type="ECO:0000313" key="1">
    <source>
        <dbReference type="EMBL" id="QDV55163.1"/>
    </source>
</evidence>
<protein>
    <submittedName>
        <fullName evidence="1">Uncharacterized protein</fullName>
    </submittedName>
</protein>
<evidence type="ECO:0000313" key="2">
    <source>
        <dbReference type="Proteomes" id="UP000316770"/>
    </source>
</evidence>
<keyword evidence="2" id="KW-1185">Reference proteome</keyword>
<dbReference type="EMBL" id="CP036318">
    <property type="protein sequence ID" value="QDV55163.1"/>
    <property type="molecule type" value="Genomic_DNA"/>
</dbReference>
<accession>A0A518IQ17</accession>
<name>A0A518IQ17_9BACT</name>
<gene>
    <name evidence="1" type="ORF">Mal33_11320</name>
</gene>
<organism evidence="1 2">
    <name type="scientific">Rosistilla oblonga</name>
    <dbReference type="NCBI Taxonomy" id="2527990"/>
    <lineage>
        <taxon>Bacteria</taxon>
        <taxon>Pseudomonadati</taxon>
        <taxon>Planctomycetota</taxon>
        <taxon>Planctomycetia</taxon>
        <taxon>Pirellulales</taxon>
        <taxon>Pirellulaceae</taxon>
        <taxon>Rosistilla</taxon>
    </lineage>
</organism>
<dbReference type="Proteomes" id="UP000316770">
    <property type="component" value="Chromosome"/>
</dbReference>
<proteinExistence type="predicted"/>